<evidence type="ECO:0000313" key="1">
    <source>
        <dbReference type="EMBL" id="CCO22396.1"/>
    </source>
</evidence>
<dbReference type="eggNOG" id="COG3823">
    <property type="taxonomic scope" value="Bacteria"/>
</dbReference>
<dbReference type="SUPFAM" id="SSF63825">
    <property type="entry name" value="YWTD domain"/>
    <property type="match status" value="1"/>
</dbReference>
<dbReference type="KEGG" id="dhy:DESAM_20105"/>
<keyword evidence="2" id="KW-1185">Reference proteome</keyword>
<reference evidence="1 2" key="1">
    <citation type="submission" date="2012-10" db="EMBL/GenBank/DDBJ databases">
        <authorList>
            <person name="Genoscope - CEA"/>
        </authorList>
    </citation>
    <scope>NUCLEOTIDE SEQUENCE [LARGE SCALE GENOMIC DNA]</scope>
    <source>
        <strain evidence="2">AM13 / DSM 14728</strain>
    </source>
</reference>
<dbReference type="PANTHER" id="PTHR31270:SF1">
    <property type="entry name" value="GLUTAMINYL-PEPTIDE CYCLOTRANSFERASE"/>
    <property type="match status" value="1"/>
</dbReference>
<dbReference type="InterPro" id="IPR007788">
    <property type="entry name" value="QCT"/>
</dbReference>
<proteinExistence type="predicted"/>
<dbReference type="GO" id="GO:0016603">
    <property type="term" value="F:glutaminyl-peptide cyclotransferase activity"/>
    <property type="evidence" value="ECO:0007669"/>
    <property type="project" value="InterPro"/>
</dbReference>
<dbReference type="HOGENOM" id="CLU_060272_2_2_7"/>
<dbReference type="AlphaFoldDB" id="L0RA07"/>
<dbReference type="Pfam" id="PF05096">
    <property type="entry name" value="Glu_cyclase_2"/>
    <property type="match status" value="1"/>
</dbReference>
<dbReference type="PATRIC" id="fig|1121451.3.peg.380"/>
<gene>
    <name evidence="1" type="ORF">DESAM_20105</name>
</gene>
<dbReference type="EMBL" id="FO203522">
    <property type="protein sequence ID" value="CCO22396.1"/>
    <property type="molecule type" value="Genomic_DNA"/>
</dbReference>
<keyword evidence="1" id="KW-0808">Transferase</keyword>
<dbReference type="OrthoDB" id="9783700at2"/>
<dbReference type="PANTHER" id="PTHR31270">
    <property type="entry name" value="GLUTAMINYL-PEPTIDE CYCLOTRANSFERASE"/>
    <property type="match status" value="1"/>
</dbReference>
<dbReference type="Proteomes" id="UP000010808">
    <property type="component" value="Chromosome"/>
</dbReference>
<organism evidence="1 2">
    <name type="scientific">Maridesulfovibrio hydrothermalis AM13 = DSM 14728</name>
    <dbReference type="NCBI Taxonomy" id="1121451"/>
    <lineage>
        <taxon>Bacteria</taxon>
        <taxon>Pseudomonadati</taxon>
        <taxon>Thermodesulfobacteriota</taxon>
        <taxon>Desulfovibrionia</taxon>
        <taxon>Desulfovibrionales</taxon>
        <taxon>Desulfovibrionaceae</taxon>
        <taxon>Maridesulfovibrio</taxon>
    </lineage>
</organism>
<protein>
    <submittedName>
        <fullName evidence="1">Glutamine cyclotransferase</fullName>
    </submittedName>
</protein>
<dbReference type="STRING" id="1121451.DESAM_20105"/>
<name>L0RA07_9BACT</name>
<sequence>MQRYRPIYFFITITIILHLFAAKSYARVFLTAPIVKCEMLNHFPHDDRAFTQGFLYYEGMFYESTGKHGRSSIRKTELETGLLRNEVRLARKLFGEGICAWKDKIYQLTWQAGKCFVYDAGSLARREVFKYKGQGWGLTTDGQFIFQSNGSSILTLRDPYDFARIKKLQIMDGKTKVYKLNELEYINGLIYCNIWKEDRIAVIDPADAMVKQWIDISSLRPLAGDKAEAANGIAWDAGGKRLYVTGKFWNKIFEIKLPAIEQSNSAK</sequence>
<accession>L0RA07</accession>
<evidence type="ECO:0000313" key="2">
    <source>
        <dbReference type="Proteomes" id="UP000010808"/>
    </source>
</evidence>
<dbReference type="RefSeq" id="WP_015335006.1">
    <property type="nucleotide sequence ID" value="NC_020055.1"/>
</dbReference>